<sequence>MWERGVIAWRQKLTDALDTRIRAALTGSTSPRRPSWAAITDPDDRAIQAGIDIEASVDRAEQIATSPMTGSTTLGPGIGSKTADAFIEVATTPRVLMSAANLDEMGAGLGHLAKHPPLAGNDTLMATIIIRSQVGFNHSTLTKFNYTEAEFYRDWNLLMQSSPPVIGKDMWGRSKLDTNVEGVAAGAICEVAAAARLRVSGKNVLAIGPDEVGGTLPKGSAVDILTDTEMFQIGVNGGTVRNKVVGKEKTMAAAIKLALDSPGGAGKRYKFAHFDTDWTPMNSTITDLNTELANLYAPNPSKQIFTLSDFVELPLQ</sequence>
<evidence type="ECO:0000313" key="2">
    <source>
        <dbReference type="Proteomes" id="UP000321577"/>
    </source>
</evidence>
<dbReference type="Proteomes" id="UP000321577">
    <property type="component" value="Unassembled WGS sequence"/>
</dbReference>
<organism evidence="1 2">
    <name type="scientific">Brevifollis gellanilyticus</name>
    <dbReference type="NCBI Taxonomy" id="748831"/>
    <lineage>
        <taxon>Bacteria</taxon>
        <taxon>Pseudomonadati</taxon>
        <taxon>Verrucomicrobiota</taxon>
        <taxon>Verrucomicrobiia</taxon>
        <taxon>Verrucomicrobiales</taxon>
        <taxon>Verrucomicrobiaceae</taxon>
    </lineage>
</organism>
<comment type="caution">
    <text evidence="1">The sequence shown here is derived from an EMBL/GenBank/DDBJ whole genome shotgun (WGS) entry which is preliminary data.</text>
</comment>
<evidence type="ECO:0000313" key="1">
    <source>
        <dbReference type="EMBL" id="GEP43884.1"/>
    </source>
</evidence>
<reference evidence="1 2" key="1">
    <citation type="submission" date="2019-07" db="EMBL/GenBank/DDBJ databases">
        <title>Whole genome shotgun sequence of Brevifollis gellanilyticus NBRC 108608.</title>
        <authorList>
            <person name="Hosoyama A."/>
            <person name="Uohara A."/>
            <person name="Ohji S."/>
            <person name="Ichikawa N."/>
        </authorList>
    </citation>
    <scope>NUCLEOTIDE SEQUENCE [LARGE SCALE GENOMIC DNA]</scope>
    <source>
        <strain evidence="1 2">NBRC 108608</strain>
    </source>
</reference>
<accession>A0A512MAX7</accession>
<keyword evidence="2" id="KW-1185">Reference proteome</keyword>
<proteinExistence type="predicted"/>
<dbReference type="AlphaFoldDB" id="A0A512MAX7"/>
<dbReference type="EMBL" id="BKAG01000022">
    <property type="protein sequence ID" value="GEP43884.1"/>
    <property type="molecule type" value="Genomic_DNA"/>
</dbReference>
<gene>
    <name evidence="1" type="ORF">BGE01nite_31750</name>
</gene>
<protein>
    <submittedName>
        <fullName evidence="1">Uncharacterized protein</fullName>
    </submittedName>
</protein>
<name>A0A512MAX7_9BACT</name>